<feature type="binding site" evidence="9">
    <location>
        <position position="221"/>
    </location>
    <ligand>
        <name>1-deoxy-D-xylulose 5-phosphate</name>
        <dbReference type="ChEBI" id="CHEBI:57792"/>
    </ligand>
</feature>
<name>A0A9D9EQF7_9BACT</name>
<feature type="binding site" evidence="9">
    <location>
        <position position="126"/>
    </location>
    <ligand>
        <name>NADPH</name>
        <dbReference type="ChEBI" id="CHEBI:57783"/>
    </ligand>
</feature>
<proteinExistence type="inferred from homology"/>
<dbReference type="Pfam" id="PF02670">
    <property type="entry name" value="DXP_reductoisom"/>
    <property type="match status" value="1"/>
</dbReference>
<keyword evidence="7 9" id="KW-0414">Isoprene biosynthesis</keyword>
<reference evidence="13" key="1">
    <citation type="submission" date="2020-10" db="EMBL/GenBank/DDBJ databases">
        <authorList>
            <person name="Gilroy R."/>
        </authorList>
    </citation>
    <scope>NUCLEOTIDE SEQUENCE</scope>
    <source>
        <strain evidence="13">B1-20833</strain>
    </source>
</reference>
<dbReference type="InterPro" id="IPR013644">
    <property type="entry name" value="DXP_reductoisomerase_C"/>
</dbReference>
<feature type="binding site" evidence="9">
    <location>
        <position position="176"/>
    </location>
    <ligand>
        <name>1-deoxy-D-xylulose 5-phosphate</name>
        <dbReference type="ChEBI" id="CHEBI:57792"/>
    </ligand>
</feature>
<comment type="pathway">
    <text evidence="1 9">Isoprenoid biosynthesis; isopentenyl diphosphate biosynthesis via DXP pathway; isopentenyl diphosphate from 1-deoxy-D-xylulose 5-phosphate: step 1/6.</text>
</comment>
<dbReference type="GO" id="GO:0070402">
    <property type="term" value="F:NADPH binding"/>
    <property type="evidence" value="ECO:0007669"/>
    <property type="project" value="InterPro"/>
</dbReference>
<dbReference type="InterPro" id="IPR003821">
    <property type="entry name" value="DXP_reductoisomerase"/>
</dbReference>
<dbReference type="FunFam" id="3.40.50.720:FF:000045">
    <property type="entry name" value="1-deoxy-D-xylulose 5-phosphate reductoisomerase"/>
    <property type="match status" value="1"/>
</dbReference>
<comment type="similarity">
    <text evidence="2 9">Belongs to the DXR family.</text>
</comment>
<evidence type="ECO:0000256" key="4">
    <source>
        <dbReference type="ARBA" id="ARBA00022857"/>
    </source>
</evidence>
<feature type="binding site" evidence="9">
    <location>
        <position position="14"/>
    </location>
    <ligand>
        <name>NADPH</name>
        <dbReference type="ChEBI" id="CHEBI:57783"/>
    </ligand>
</feature>
<evidence type="ECO:0000256" key="7">
    <source>
        <dbReference type="ARBA" id="ARBA00023229"/>
    </source>
</evidence>
<dbReference type="PANTHER" id="PTHR30525:SF0">
    <property type="entry name" value="1-DEOXY-D-XYLULOSE 5-PHOSPHATE REDUCTOISOMERASE, CHLOROPLASTIC"/>
    <property type="match status" value="1"/>
</dbReference>
<evidence type="ECO:0000256" key="2">
    <source>
        <dbReference type="ARBA" id="ARBA00006825"/>
    </source>
</evidence>
<dbReference type="AlphaFoldDB" id="A0A9D9EQF7"/>
<dbReference type="PANTHER" id="PTHR30525">
    <property type="entry name" value="1-DEOXY-D-XYLULOSE 5-PHOSPHATE REDUCTOISOMERASE"/>
    <property type="match status" value="1"/>
</dbReference>
<feature type="domain" description="1-deoxy-D-xylulose 5-phosphate reductoisomerase C-terminal" evidence="11">
    <location>
        <begin position="146"/>
        <end position="229"/>
    </location>
</feature>
<feature type="binding site" evidence="9">
    <location>
        <position position="152"/>
    </location>
    <ligand>
        <name>Mn(2+)</name>
        <dbReference type="ChEBI" id="CHEBI:29035"/>
    </ligand>
</feature>
<evidence type="ECO:0000256" key="3">
    <source>
        <dbReference type="ARBA" id="ARBA00022723"/>
    </source>
</evidence>
<feature type="binding site" evidence="9">
    <location>
        <position position="125"/>
    </location>
    <ligand>
        <name>1-deoxy-D-xylulose 5-phosphate</name>
        <dbReference type="ChEBI" id="CHEBI:57792"/>
    </ligand>
</feature>
<dbReference type="InterPro" id="IPR036291">
    <property type="entry name" value="NAD(P)-bd_dom_sf"/>
</dbReference>
<dbReference type="HAMAP" id="MF_00183">
    <property type="entry name" value="DXP_reductoisom"/>
    <property type="match status" value="1"/>
</dbReference>
<dbReference type="GO" id="GO:0030604">
    <property type="term" value="F:1-deoxy-D-xylulose-5-phosphate reductoisomerase activity"/>
    <property type="evidence" value="ECO:0007669"/>
    <property type="project" value="UniProtKB-UniRule"/>
</dbReference>
<protein>
    <recommendedName>
        <fullName evidence="9">1-deoxy-D-xylulose 5-phosphate reductoisomerase</fullName>
        <shortName evidence="9">DXP reductoisomerase</shortName>
        <ecNumber evidence="9">1.1.1.267</ecNumber>
    </recommendedName>
    <alternativeName>
        <fullName evidence="9">1-deoxyxylulose-5-phosphate reductoisomerase</fullName>
    </alternativeName>
    <alternativeName>
        <fullName evidence="9">2-C-methyl-D-erythritol 4-phosphate synthase</fullName>
    </alternativeName>
</protein>
<evidence type="ECO:0000256" key="6">
    <source>
        <dbReference type="ARBA" id="ARBA00023211"/>
    </source>
</evidence>
<evidence type="ECO:0000313" key="14">
    <source>
        <dbReference type="Proteomes" id="UP000823661"/>
    </source>
</evidence>
<comment type="function">
    <text evidence="9">Catalyzes the NADPH-dependent rearrangement and reduction of 1-deoxy-D-xylulose-5-phosphate (DXP) to 2-C-methyl-D-erythritol 4-phosphate (MEP).</text>
</comment>
<feature type="domain" description="DXP reductoisomerase C-terminal" evidence="12">
    <location>
        <begin position="261"/>
        <end position="377"/>
    </location>
</feature>
<dbReference type="SUPFAM" id="SSF69055">
    <property type="entry name" value="1-deoxy-D-xylulose-5-phosphate reductoisomerase, C-terminal domain"/>
    <property type="match status" value="1"/>
</dbReference>
<evidence type="ECO:0000259" key="11">
    <source>
        <dbReference type="Pfam" id="PF08436"/>
    </source>
</evidence>
<dbReference type="InterPro" id="IPR013512">
    <property type="entry name" value="DXP_reductoisomerase_N"/>
</dbReference>
<dbReference type="PIRSF" id="PIRSF006205">
    <property type="entry name" value="Dxp_reductismrs"/>
    <property type="match status" value="1"/>
</dbReference>
<accession>A0A9D9EQF7</accession>
<dbReference type="GO" id="GO:0030145">
    <property type="term" value="F:manganese ion binding"/>
    <property type="evidence" value="ECO:0007669"/>
    <property type="project" value="TreeGrafter"/>
</dbReference>
<dbReference type="EC" id="1.1.1.267" evidence="9"/>
<feature type="binding site" evidence="9">
    <location>
        <position position="124"/>
    </location>
    <ligand>
        <name>NADPH</name>
        <dbReference type="ChEBI" id="CHEBI:57783"/>
    </ligand>
</feature>
<organism evidence="13 14">
    <name type="scientific">Candidatus Cryptobacteroides intestinavium</name>
    <dbReference type="NCBI Taxonomy" id="2840766"/>
    <lineage>
        <taxon>Bacteria</taxon>
        <taxon>Pseudomonadati</taxon>
        <taxon>Bacteroidota</taxon>
        <taxon>Bacteroidia</taxon>
        <taxon>Bacteroidales</taxon>
        <taxon>Candidatus Cryptobacteroides</taxon>
    </lineage>
</organism>
<evidence type="ECO:0000259" key="12">
    <source>
        <dbReference type="Pfam" id="PF13288"/>
    </source>
</evidence>
<dbReference type="NCBIfam" id="NF009114">
    <property type="entry name" value="PRK12464.1"/>
    <property type="match status" value="1"/>
</dbReference>
<feature type="binding site" evidence="9">
    <location>
        <position position="199"/>
    </location>
    <ligand>
        <name>1-deoxy-D-xylulose 5-phosphate</name>
        <dbReference type="ChEBI" id="CHEBI:57792"/>
    </ligand>
</feature>
<dbReference type="SUPFAM" id="SSF55347">
    <property type="entry name" value="Glyceraldehyde-3-phosphate dehydrogenase-like, C-terminal domain"/>
    <property type="match status" value="1"/>
</dbReference>
<dbReference type="Gene3D" id="1.10.1740.10">
    <property type="match status" value="1"/>
</dbReference>
<feature type="binding site" evidence="9">
    <location>
        <position position="221"/>
    </location>
    <ligand>
        <name>Mn(2+)</name>
        <dbReference type="ChEBI" id="CHEBI:29035"/>
    </ligand>
</feature>
<keyword evidence="9" id="KW-0460">Magnesium</keyword>
<evidence type="ECO:0000313" key="13">
    <source>
        <dbReference type="EMBL" id="MBO8451402.1"/>
    </source>
</evidence>
<feature type="binding site" evidence="9">
    <location>
        <position position="205"/>
    </location>
    <ligand>
        <name>NADPH</name>
        <dbReference type="ChEBI" id="CHEBI:57783"/>
    </ligand>
</feature>
<keyword evidence="6 9" id="KW-0464">Manganese</keyword>
<feature type="domain" description="1-deoxy-D-xylulose 5-phosphate reductoisomerase N-terminal" evidence="10">
    <location>
        <begin position="6"/>
        <end position="132"/>
    </location>
</feature>
<feature type="binding site" evidence="9">
    <location>
        <position position="150"/>
    </location>
    <ligand>
        <name>Mn(2+)</name>
        <dbReference type="ChEBI" id="CHEBI:29035"/>
    </ligand>
</feature>
<dbReference type="Pfam" id="PF08436">
    <property type="entry name" value="DXP_redisom_C"/>
    <property type="match status" value="1"/>
</dbReference>
<evidence type="ECO:0000256" key="9">
    <source>
        <dbReference type="HAMAP-Rule" id="MF_00183"/>
    </source>
</evidence>
<feature type="binding site" evidence="9">
    <location>
        <position position="217"/>
    </location>
    <ligand>
        <name>1-deoxy-D-xylulose 5-phosphate</name>
        <dbReference type="ChEBI" id="CHEBI:57792"/>
    </ligand>
</feature>
<feature type="binding site" evidence="9">
    <location>
        <position position="15"/>
    </location>
    <ligand>
        <name>NADPH</name>
        <dbReference type="ChEBI" id="CHEBI:57783"/>
    </ligand>
</feature>
<dbReference type="InterPro" id="IPR036169">
    <property type="entry name" value="DXPR_C_sf"/>
</dbReference>
<dbReference type="Pfam" id="PF13288">
    <property type="entry name" value="DXPR_C"/>
    <property type="match status" value="1"/>
</dbReference>
<evidence type="ECO:0000256" key="8">
    <source>
        <dbReference type="ARBA" id="ARBA00048543"/>
    </source>
</evidence>
<feature type="binding site" evidence="9">
    <location>
        <position position="151"/>
    </location>
    <ligand>
        <name>1-deoxy-D-xylulose 5-phosphate</name>
        <dbReference type="ChEBI" id="CHEBI:57792"/>
    </ligand>
</feature>
<keyword evidence="3 9" id="KW-0479">Metal-binding</keyword>
<evidence type="ECO:0000256" key="5">
    <source>
        <dbReference type="ARBA" id="ARBA00023002"/>
    </source>
</evidence>
<comment type="cofactor">
    <cofactor evidence="9">
        <name>Mg(2+)</name>
        <dbReference type="ChEBI" id="CHEBI:18420"/>
    </cofactor>
    <cofactor evidence="9">
        <name>Mn(2+)</name>
        <dbReference type="ChEBI" id="CHEBI:29035"/>
    </cofactor>
</comment>
<feature type="binding site" evidence="9">
    <location>
        <position position="12"/>
    </location>
    <ligand>
        <name>NADPH</name>
        <dbReference type="ChEBI" id="CHEBI:57783"/>
    </ligand>
</feature>
<comment type="caution">
    <text evidence="9">Lacks conserved residue(s) required for the propagation of feature annotation.</text>
</comment>
<dbReference type="Proteomes" id="UP000823661">
    <property type="component" value="Unassembled WGS sequence"/>
</dbReference>
<keyword evidence="4 9" id="KW-0521">NADP</keyword>
<feature type="binding site" evidence="9">
    <location>
        <position position="212"/>
    </location>
    <ligand>
        <name>1-deoxy-D-xylulose 5-phosphate</name>
        <dbReference type="ChEBI" id="CHEBI:57792"/>
    </ligand>
</feature>
<reference evidence="13" key="2">
    <citation type="journal article" date="2021" name="PeerJ">
        <title>Extensive microbial diversity within the chicken gut microbiome revealed by metagenomics and culture.</title>
        <authorList>
            <person name="Gilroy R."/>
            <person name="Ravi A."/>
            <person name="Getino M."/>
            <person name="Pursley I."/>
            <person name="Horton D.L."/>
            <person name="Alikhan N.F."/>
            <person name="Baker D."/>
            <person name="Gharbi K."/>
            <person name="Hall N."/>
            <person name="Watson M."/>
            <person name="Adriaenssens E.M."/>
            <person name="Foster-Nyarko E."/>
            <person name="Jarju S."/>
            <person name="Secka A."/>
            <person name="Antonio M."/>
            <person name="Oren A."/>
            <person name="Chaudhuri R.R."/>
            <person name="La Ragione R."/>
            <person name="Hildebrand F."/>
            <person name="Pallen M.J."/>
        </authorList>
    </citation>
    <scope>NUCLEOTIDE SEQUENCE</scope>
    <source>
        <strain evidence="13">B1-20833</strain>
    </source>
</reference>
<dbReference type="GO" id="GO:0051484">
    <property type="term" value="P:isopentenyl diphosphate biosynthetic process, methylerythritol 4-phosphate pathway involved in terpenoid biosynthetic process"/>
    <property type="evidence" value="ECO:0007669"/>
    <property type="project" value="TreeGrafter"/>
</dbReference>
<comment type="caution">
    <text evidence="13">The sequence shown here is derived from an EMBL/GenBank/DDBJ whole genome shotgun (WGS) entry which is preliminary data.</text>
</comment>
<gene>
    <name evidence="9" type="primary">dxr</name>
    <name evidence="13" type="ORF">IAC06_00760</name>
</gene>
<feature type="binding site" evidence="9">
    <location>
        <position position="218"/>
    </location>
    <ligand>
        <name>1-deoxy-D-xylulose 5-phosphate</name>
        <dbReference type="ChEBI" id="CHEBI:57792"/>
    </ligand>
</feature>
<dbReference type="EMBL" id="JADIMI010000009">
    <property type="protein sequence ID" value="MBO8451402.1"/>
    <property type="molecule type" value="Genomic_DNA"/>
</dbReference>
<dbReference type="InterPro" id="IPR026877">
    <property type="entry name" value="DXPR_C"/>
</dbReference>
<evidence type="ECO:0000259" key="10">
    <source>
        <dbReference type="Pfam" id="PF02670"/>
    </source>
</evidence>
<dbReference type="NCBIfam" id="TIGR00243">
    <property type="entry name" value="Dxr"/>
    <property type="match status" value="1"/>
</dbReference>
<evidence type="ECO:0000256" key="1">
    <source>
        <dbReference type="ARBA" id="ARBA00005094"/>
    </source>
</evidence>
<keyword evidence="5 9" id="KW-0560">Oxidoreductase</keyword>
<comment type="catalytic activity">
    <reaction evidence="8">
        <text>2-C-methyl-D-erythritol 4-phosphate + NADP(+) = 1-deoxy-D-xylulose 5-phosphate + NADPH + H(+)</text>
        <dbReference type="Rhea" id="RHEA:13717"/>
        <dbReference type="ChEBI" id="CHEBI:15378"/>
        <dbReference type="ChEBI" id="CHEBI:57783"/>
        <dbReference type="ChEBI" id="CHEBI:57792"/>
        <dbReference type="ChEBI" id="CHEBI:58262"/>
        <dbReference type="ChEBI" id="CHEBI:58349"/>
        <dbReference type="EC" id="1.1.1.267"/>
    </reaction>
    <physiologicalReaction direction="right-to-left" evidence="8">
        <dbReference type="Rhea" id="RHEA:13719"/>
    </physiologicalReaction>
</comment>
<feature type="binding site" evidence="9">
    <location>
        <position position="13"/>
    </location>
    <ligand>
        <name>NADPH</name>
        <dbReference type="ChEBI" id="CHEBI:57783"/>
    </ligand>
</feature>
<sequence>MEKRRLAILGSTGSIGRQTLDVVRQHPDLFEVELLTANTSSDLLIEQAIRFNANCVVIRDESRYREVADALAPHYIKVFTGMDSICDLVAGDNIDMVVTAMVGFSGLESTVAAIRAGKTIALANKETLVAAGGIVMGLAAEHHAAILPVDSEHSAIFQCLQGARGADIEKIHLTASGGPFREWPKERIAAATKEMALRHPKWKMGSKITIDSATMMNKGLEIIEAKWLFGVDPGRINVVVHPQSIIHSMVEFADGAIMAQMGHPDMREPIQYALGYPHRLPLDNRKLDFAELAGLSFFAPDPERFPALGLAYEALGKGGNMACIMNAANEEAVAAYLRDETGFYGITDIVADCMAGVDFVERPTLDDIYATNEIARRKAREIILRRL</sequence>
<dbReference type="Gene3D" id="3.40.50.720">
    <property type="entry name" value="NAD(P)-binding Rossmann-like Domain"/>
    <property type="match status" value="1"/>
</dbReference>
<dbReference type="SUPFAM" id="SSF51735">
    <property type="entry name" value="NAD(P)-binding Rossmann-fold domains"/>
    <property type="match status" value="1"/>
</dbReference>
<feature type="binding site" evidence="9">
    <location>
        <position position="152"/>
    </location>
    <ligand>
        <name>1-deoxy-D-xylulose 5-phosphate</name>
        <dbReference type="ChEBI" id="CHEBI:57792"/>
    </ligand>
</feature>